<evidence type="ECO:0000313" key="3">
    <source>
        <dbReference type="Proteomes" id="UP000243200"/>
    </source>
</evidence>
<dbReference type="VEuPathDB" id="PlasmoDB:PocGH01_00026200"/>
<evidence type="ECO:0000313" key="2">
    <source>
        <dbReference type="EMBL" id="SBT74309.1"/>
    </source>
</evidence>
<dbReference type="Pfam" id="PF05795">
    <property type="entry name" value="Plasmodium_Vir"/>
    <property type="match status" value="1"/>
</dbReference>
<dbReference type="InterPro" id="IPR008780">
    <property type="entry name" value="Plasmodium_Vir"/>
</dbReference>
<name>A0A1C3KK30_PLAOA</name>
<gene>
    <name evidence="2" type="primary">PowCR01_000202900</name>
    <name evidence="2" type="ORF">POWCR01_000202900</name>
</gene>
<accession>A0A1C3KK30</accession>
<proteinExistence type="predicted"/>
<dbReference type="EMBL" id="FLRJ01000674">
    <property type="protein sequence ID" value="SBT74309.1"/>
    <property type="molecule type" value="Genomic_DNA"/>
</dbReference>
<dbReference type="AlphaFoldDB" id="A0A1C3KK30"/>
<sequence>MSESPGKEYYDIVSFFPIDKDKFDIDNLKYKDGEFSHICSHIEQKNSLQSETFHIPCMKIATYMRDLENKFPVKDGKKHCIYMNYCINRVVKNNGKKGRNESKLILGYQNLTSELNICKEYIKHMDDDTFNKVQNIHDIYDEHRKFTNMLKSSTQPNCADFKKCIELYGSHKETCAQNTHKDFCEALQKFKEYHLLNMNLIVGKCNYRDVELPSLGLSFGSYHGDREDQVEWDAGNPDEETSHGMETSNRIPLITFSIIFIISFTFFILYKFTPFGLWLFPRIKKMRKIFLNLVGEKDMLKNSEIEELYTNNRAYNIKYNAEEN</sequence>
<keyword evidence="1" id="KW-1133">Transmembrane helix</keyword>
<dbReference type="VEuPathDB" id="PlasmoDB:POWCR01_000202900"/>
<feature type="transmembrane region" description="Helical" evidence="1">
    <location>
        <begin position="253"/>
        <end position="280"/>
    </location>
</feature>
<keyword evidence="1" id="KW-0812">Transmembrane</keyword>
<dbReference type="OrthoDB" id="381216at2759"/>
<reference evidence="2 3" key="1">
    <citation type="submission" date="2016-06" db="EMBL/GenBank/DDBJ databases">
        <authorList>
            <consortium name="Pathogen Informatics"/>
        </authorList>
    </citation>
    <scope>NUCLEOTIDE SEQUENCE [LARGE SCALE GENOMIC DNA]</scope>
</reference>
<keyword evidence="1" id="KW-0472">Membrane</keyword>
<organism evidence="2 3">
    <name type="scientific">Plasmodium ovale</name>
    <name type="common">malaria parasite P. ovale</name>
    <dbReference type="NCBI Taxonomy" id="36330"/>
    <lineage>
        <taxon>Eukaryota</taxon>
        <taxon>Sar</taxon>
        <taxon>Alveolata</taxon>
        <taxon>Apicomplexa</taxon>
        <taxon>Aconoidasida</taxon>
        <taxon>Haemosporida</taxon>
        <taxon>Plasmodiidae</taxon>
        <taxon>Plasmodium</taxon>
        <taxon>Plasmodium (Plasmodium)</taxon>
    </lineage>
</organism>
<protein>
    <submittedName>
        <fullName evidence="2">Plasmodium vivax Vir protein, putative</fullName>
    </submittedName>
</protein>
<dbReference type="Proteomes" id="UP000243200">
    <property type="component" value="Unassembled WGS sequence"/>
</dbReference>
<evidence type="ECO:0000256" key="1">
    <source>
        <dbReference type="SAM" id="Phobius"/>
    </source>
</evidence>